<evidence type="ECO:0000259" key="10">
    <source>
        <dbReference type="PROSITE" id="PS50075"/>
    </source>
</evidence>
<dbReference type="InterPro" id="IPR009081">
    <property type="entry name" value="PP-bd_ACP"/>
</dbReference>
<comment type="pathway">
    <text evidence="7 9">Lipid metabolism; fatty acid biosynthesis.</text>
</comment>
<dbReference type="HAMAP" id="MF_01217">
    <property type="entry name" value="Acyl_carrier"/>
    <property type="match status" value="1"/>
</dbReference>
<dbReference type="Gene3D" id="1.10.1200.10">
    <property type="entry name" value="ACP-like"/>
    <property type="match status" value="1"/>
</dbReference>
<dbReference type="PANTHER" id="PTHR20863">
    <property type="entry name" value="ACYL CARRIER PROTEIN"/>
    <property type="match status" value="1"/>
</dbReference>
<evidence type="ECO:0000256" key="2">
    <source>
        <dbReference type="ARBA" id="ARBA00022516"/>
    </source>
</evidence>
<keyword evidence="4 7" id="KW-0276">Fatty acid metabolism</keyword>
<dbReference type="SUPFAM" id="SSF47336">
    <property type="entry name" value="ACP-like"/>
    <property type="match status" value="1"/>
</dbReference>
<proteinExistence type="inferred from homology"/>
<comment type="PTM">
    <text evidence="7">4'-phosphopantetheine is transferred from CoA to a specific serine of apo-ACP by AcpS. This modification is essential for activity because fatty acids are bound in thioester linkage to the sulfhydryl of the prosthetic group.</text>
</comment>
<evidence type="ECO:0000256" key="1">
    <source>
        <dbReference type="ARBA" id="ARBA00022450"/>
    </source>
</evidence>
<name>A0A9X2FJQ9_9LACO</name>
<evidence type="ECO:0000313" key="11">
    <source>
        <dbReference type="EMBL" id="MCP0886987.1"/>
    </source>
</evidence>
<accession>A0A9X2FJQ9</accession>
<gene>
    <name evidence="7 11" type="primary">acpP</name>
    <name evidence="11" type="ORF">LB941_06520</name>
</gene>
<dbReference type="InterPro" id="IPR003231">
    <property type="entry name" value="ACP"/>
</dbReference>
<evidence type="ECO:0000256" key="9">
    <source>
        <dbReference type="RuleBase" id="RU003545"/>
    </source>
</evidence>
<dbReference type="GO" id="GO:0016020">
    <property type="term" value="C:membrane"/>
    <property type="evidence" value="ECO:0007669"/>
    <property type="project" value="GOC"/>
</dbReference>
<dbReference type="AlphaFoldDB" id="A0A9X2FJQ9"/>
<sequence>MTEEEIFAKIAQIIEEHFEISADKVTKELSFQDDLNADSIDAVEFVLELEDTFGSEISDEDAEKIATVGDAVKFIKVHQK</sequence>
<evidence type="ECO:0000256" key="7">
    <source>
        <dbReference type="HAMAP-Rule" id="MF_01217"/>
    </source>
</evidence>
<dbReference type="InterPro" id="IPR036736">
    <property type="entry name" value="ACP-like_sf"/>
</dbReference>
<protein>
    <recommendedName>
        <fullName evidence="7 8">Acyl carrier protein</fullName>
        <shortName evidence="7">ACP</shortName>
    </recommendedName>
</protein>
<comment type="function">
    <text evidence="7 9">Carrier of the growing fatty acid chain in fatty acid biosynthesis.</text>
</comment>
<dbReference type="GO" id="GO:0000035">
    <property type="term" value="F:acyl binding"/>
    <property type="evidence" value="ECO:0007669"/>
    <property type="project" value="TreeGrafter"/>
</dbReference>
<keyword evidence="1 7" id="KW-0596">Phosphopantetheine</keyword>
<dbReference type="GO" id="GO:0009245">
    <property type="term" value="P:lipid A biosynthetic process"/>
    <property type="evidence" value="ECO:0007669"/>
    <property type="project" value="TreeGrafter"/>
</dbReference>
<evidence type="ECO:0000256" key="3">
    <source>
        <dbReference type="ARBA" id="ARBA00022553"/>
    </source>
</evidence>
<comment type="subcellular location">
    <subcellularLocation>
        <location evidence="7">Cytoplasm</location>
    </subcellularLocation>
</comment>
<comment type="caution">
    <text evidence="11">The sequence shown here is derived from an EMBL/GenBank/DDBJ whole genome shotgun (WGS) entry which is preliminary data.</text>
</comment>
<feature type="modified residue" description="O-(pantetheine 4'-phosphoryl)serine" evidence="7">
    <location>
        <position position="39"/>
    </location>
</feature>
<evidence type="ECO:0000313" key="12">
    <source>
        <dbReference type="Proteomes" id="UP001139006"/>
    </source>
</evidence>
<keyword evidence="7" id="KW-0963">Cytoplasm</keyword>
<evidence type="ECO:0000256" key="5">
    <source>
        <dbReference type="ARBA" id="ARBA00023098"/>
    </source>
</evidence>
<evidence type="ECO:0000256" key="6">
    <source>
        <dbReference type="ARBA" id="ARBA00023160"/>
    </source>
</evidence>
<organism evidence="11 12">
    <name type="scientific">Ligilactobacillus ubinensis</name>
    <dbReference type="NCBI Taxonomy" id="2876789"/>
    <lineage>
        <taxon>Bacteria</taxon>
        <taxon>Bacillati</taxon>
        <taxon>Bacillota</taxon>
        <taxon>Bacilli</taxon>
        <taxon>Lactobacillales</taxon>
        <taxon>Lactobacillaceae</taxon>
        <taxon>Ligilactobacillus</taxon>
    </lineage>
</organism>
<reference evidence="11 12" key="1">
    <citation type="journal article" date="2023" name="Int. J. Syst. Evol. Microbiol.">
        <title>Ligilactobacillus ubinensis sp. nov., a novel species isolated from the wild ferment of a durian fruit (Durio zibethinus).</title>
        <authorList>
            <person name="Heng Y.C."/>
            <person name="Menon N."/>
            <person name="Chen B."/>
            <person name="Loo B.Z.L."/>
            <person name="Wong G.W.J."/>
            <person name="Lim A.C.H."/>
            <person name="Silvaraju S."/>
            <person name="Kittelmann S."/>
        </authorList>
    </citation>
    <scope>NUCLEOTIDE SEQUENCE [LARGE SCALE GENOMIC DNA]</scope>
    <source>
        <strain evidence="11 12">WILCCON 0076</strain>
    </source>
</reference>
<dbReference type="NCBIfam" id="NF002150">
    <property type="entry name" value="PRK00982.1-4"/>
    <property type="match status" value="1"/>
</dbReference>
<keyword evidence="6 7" id="KW-0275">Fatty acid biosynthesis</keyword>
<evidence type="ECO:0000256" key="4">
    <source>
        <dbReference type="ARBA" id="ARBA00022832"/>
    </source>
</evidence>
<feature type="domain" description="Carrier" evidence="10">
    <location>
        <begin position="4"/>
        <end position="79"/>
    </location>
</feature>
<dbReference type="Proteomes" id="UP001139006">
    <property type="component" value="Unassembled WGS sequence"/>
</dbReference>
<dbReference type="GO" id="GO:0000036">
    <property type="term" value="F:acyl carrier activity"/>
    <property type="evidence" value="ECO:0007669"/>
    <property type="project" value="UniProtKB-UniRule"/>
</dbReference>
<dbReference type="NCBIfam" id="NF002148">
    <property type="entry name" value="PRK00982.1-2"/>
    <property type="match status" value="1"/>
</dbReference>
<dbReference type="PANTHER" id="PTHR20863:SF76">
    <property type="entry name" value="CARRIER DOMAIN-CONTAINING PROTEIN"/>
    <property type="match status" value="1"/>
</dbReference>
<keyword evidence="12" id="KW-1185">Reference proteome</keyword>
<dbReference type="Pfam" id="PF00550">
    <property type="entry name" value="PP-binding"/>
    <property type="match status" value="1"/>
</dbReference>
<dbReference type="PROSITE" id="PS50075">
    <property type="entry name" value="CARRIER"/>
    <property type="match status" value="1"/>
</dbReference>
<dbReference type="EMBL" id="JAIULA010000010">
    <property type="protein sequence ID" value="MCP0886987.1"/>
    <property type="molecule type" value="Genomic_DNA"/>
</dbReference>
<keyword evidence="5 7" id="KW-0443">Lipid metabolism</keyword>
<comment type="similarity">
    <text evidence="7">Belongs to the acyl carrier protein (ACP) family.</text>
</comment>
<evidence type="ECO:0000256" key="8">
    <source>
        <dbReference type="NCBIfam" id="TIGR00517"/>
    </source>
</evidence>
<keyword evidence="2 7" id="KW-0444">Lipid biosynthesis</keyword>
<keyword evidence="3 7" id="KW-0597">Phosphoprotein</keyword>
<comment type="PTM">
    <text evidence="9">4'-phosphopantetheine is transferred from CoA to a specific serine of apo-ACP by acpS.</text>
</comment>
<dbReference type="GO" id="GO:0005829">
    <property type="term" value="C:cytosol"/>
    <property type="evidence" value="ECO:0007669"/>
    <property type="project" value="TreeGrafter"/>
</dbReference>
<dbReference type="RefSeq" id="WP_253360485.1">
    <property type="nucleotide sequence ID" value="NZ_JAIULA010000010.1"/>
</dbReference>
<dbReference type="NCBIfam" id="TIGR00517">
    <property type="entry name" value="acyl_carrier"/>
    <property type="match status" value="1"/>
</dbReference>